<dbReference type="Gramene" id="PNT65901">
    <property type="protein sequence ID" value="PNT65901"/>
    <property type="gene ID" value="BRADI_3g04106v3"/>
</dbReference>
<name>I1HXB0_BRADI</name>
<proteinExistence type="predicted"/>
<organism evidence="3">
    <name type="scientific">Brachypodium distachyon</name>
    <name type="common">Purple false brome</name>
    <name type="synonym">Trachynia distachya</name>
    <dbReference type="NCBI Taxonomy" id="15368"/>
    <lineage>
        <taxon>Eukaryota</taxon>
        <taxon>Viridiplantae</taxon>
        <taxon>Streptophyta</taxon>
        <taxon>Embryophyta</taxon>
        <taxon>Tracheophyta</taxon>
        <taxon>Spermatophyta</taxon>
        <taxon>Magnoliopsida</taxon>
        <taxon>Liliopsida</taxon>
        <taxon>Poales</taxon>
        <taxon>Poaceae</taxon>
        <taxon>BOP clade</taxon>
        <taxon>Pooideae</taxon>
        <taxon>Stipodae</taxon>
        <taxon>Brachypodieae</taxon>
        <taxon>Brachypodium</taxon>
    </lineage>
</organism>
<dbReference type="EnsemblPlants" id="PNT65901">
    <property type="protein sequence ID" value="PNT65901"/>
    <property type="gene ID" value="BRADI_3g04106v3"/>
</dbReference>
<reference evidence="4" key="3">
    <citation type="submission" date="2018-08" db="UniProtKB">
        <authorList>
            <consortium name="EnsemblPlants"/>
        </authorList>
    </citation>
    <scope>IDENTIFICATION</scope>
    <source>
        <strain evidence="4">cv. Bd21</strain>
    </source>
</reference>
<evidence type="ECO:0000313" key="4">
    <source>
        <dbReference type="EnsemblPlants" id="PNT65901"/>
    </source>
</evidence>
<feature type="region of interest" description="Disordered" evidence="1">
    <location>
        <begin position="42"/>
        <end position="65"/>
    </location>
</feature>
<evidence type="ECO:0000313" key="5">
    <source>
        <dbReference type="Proteomes" id="UP000008810"/>
    </source>
</evidence>
<accession>I1HXB0</accession>
<feature type="chain" id="PRO_5003644027" evidence="2">
    <location>
        <begin position="31"/>
        <end position="88"/>
    </location>
</feature>
<dbReference type="EMBL" id="CM000882">
    <property type="protein sequence ID" value="PNT65901.1"/>
    <property type="molecule type" value="Genomic_DNA"/>
</dbReference>
<protein>
    <submittedName>
        <fullName evidence="3 4">Uncharacterized protein</fullName>
    </submittedName>
</protein>
<evidence type="ECO:0000256" key="2">
    <source>
        <dbReference type="SAM" id="SignalP"/>
    </source>
</evidence>
<gene>
    <name evidence="3" type="ORF">BRADI_3g04106v3</name>
</gene>
<keyword evidence="5" id="KW-1185">Reference proteome</keyword>
<evidence type="ECO:0000313" key="3">
    <source>
        <dbReference type="EMBL" id="PNT65901.1"/>
    </source>
</evidence>
<dbReference type="InParanoid" id="I1HXB0"/>
<evidence type="ECO:0000256" key="1">
    <source>
        <dbReference type="SAM" id="MobiDB-lite"/>
    </source>
</evidence>
<feature type="signal peptide" evidence="2">
    <location>
        <begin position="1"/>
        <end position="30"/>
    </location>
</feature>
<sequence length="88" mass="8811">MASVARNTMLLLVLVGIVVQLSSVVPAAAAERTLVDQVGGAGGSSGFSDMADASGNDASAYDDGTNGAVRRSLRKAAKVAKAGDEEED</sequence>
<reference evidence="3 4" key="1">
    <citation type="journal article" date="2010" name="Nature">
        <title>Genome sequencing and analysis of the model grass Brachypodium distachyon.</title>
        <authorList>
            <consortium name="International Brachypodium Initiative"/>
        </authorList>
    </citation>
    <scope>NUCLEOTIDE SEQUENCE [LARGE SCALE GENOMIC DNA]</scope>
    <source>
        <strain evidence="3 4">Bd21</strain>
    </source>
</reference>
<reference evidence="3" key="2">
    <citation type="submission" date="2017-06" db="EMBL/GenBank/DDBJ databases">
        <title>WGS assembly of Brachypodium distachyon.</title>
        <authorList>
            <consortium name="The International Brachypodium Initiative"/>
            <person name="Lucas S."/>
            <person name="Harmon-Smith M."/>
            <person name="Lail K."/>
            <person name="Tice H."/>
            <person name="Grimwood J."/>
            <person name="Bruce D."/>
            <person name="Barry K."/>
            <person name="Shu S."/>
            <person name="Lindquist E."/>
            <person name="Wang M."/>
            <person name="Pitluck S."/>
            <person name="Vogel J.P."/>
            <person name="Garvin D.F."/>
            <person name="Mockler T.C."/>
            <person name="Schmutz J."/>
            <person name="Rokhsar D."/>
            <person name="Bevan M.W."/>
        </authorList>
    </citation>
    <scope>NUCLEOTIDE SEQUENCE</scope>
    <source>
        <strain evidence="3">Bd21</strain>
    </source>
</reference>
<dbReference type="AlphaFoldDB" id="I1HXB0"/>
<dbReference type="Proteomes" id="UP000008810">
    <property type="component" value="Chromosome 3"/>
</dbReference>
<dbReference type="HOGENOM" id="CLU_2472162_0_0_1"/>
<keyword evidence="2" id="KW-0732">Signal</keyword>